<dbReference type="AlphaFoldDB" id="A0A699YPR5"/>
<sequence>MLWTGTRWFMRMSTPAVAQSKSQTSVMNQAHRHWWDCMRAEAVWAPLLAVARYSRLLLWREWQAEAPTSGRIAVYRTVLELKSADDDALAPIPAFACNGALQLLASTRTPHWDMCSRIGMFEKEQTDWCGCRPRPEPEDPDFGIFDLYNDELAACLGRAASVAGERSGMSAIVECIDLTGCSDDDEVEIVTTQTRRRTSPLPSTAEEGPTCPICE</sequence>
<dbReference type="EMBL" id="BLLF01000195">
    <property type="protein sequence ID" value="GFH08926.1"/>
    <property type="molecule type" value="Genomic_DNA"/>
</dbReference>
<dbReference type="Proteomes" id="UP000485058">
    <property type="component" value="Unassembled WGS sequence"/>
</dbReference>
<gene>
    <name evidence="1" type="ORF">HaLaN_03971</name>
</gene>
<reference evidence="1 2" key="1">
    <citation type="submission" date="2020-02" db="EMBL/GenBank/DDBJ databases">
        <title>Draft genome sequence of Haematococcus lacustris strain NIES-144.</title>
        <authorList>
            <person name="Morimoto D."/>
            <person name="Nakagawa S."/>
            <person name="Yoshida T."/>
            <person name="Sawayama S."/>
        </authorList>
    </citation>
    <scope>NUCLEOTIDE SEQUENCE [LARGE SCALE GENOMIC DNA]</scope>
    <source>
        <strain evidence="1 2">NIES-144</strain>
    </source>
</reference>
<evidence type="ECO:0000313" key="2">
    <source>
        <dbReference type="Proteomes" id="UP000485058"/>
    </source>
</evidence>
<organism evidence="1 2">
    <name type="scientific">Haematococcus lacustris</name>
    <name type="common">Green alga</name>
    <name type="synonym">Haematococcus pluvialis</name>
    <dbReference type="NCBI Taxonomy" id="44745"/>
    <lineage>
        <taxon>Eukaryota</taxon>
        <taxon>Viridiplantae</taxon>
        <taxon>Chlorophyta</taxon>
        <taxon>core chlorophytes</taxon>
        <taxon>Chlorophyceae</taxon>
        <taxon>CS clade</taxon>
        <taxon>Chlamydomonadales</taxon>
        <taxon>Haematococcaceae</taxon>
        <taxon>Haematococcus</taxon>
    </lineage>
</organism>
<protein>
    <submittedName>
        <fullName evidence="1">Uncharacterized protein</fullName>
    </submittedName>
</protein>
<comment type="caution">
    <text evidence="1">The sequence shown here is derived from an EMBL/GenBank/DDBJ whole genome shotgun (WGS) entry which is preliminary data.</text>
</comment>
<accession>A0A699YPR5</accession>
<evidence type="ECO:0000313" key="1">
    <source>
        <dbReference type="EMBL" id="GFH08926.1"/>
    </source>
</evidence>
<proteinExistence type="predicted"/>
<keyword evidence="2" id="KW-1185">Reference proteome</keyword>
<name>A0A699YPR5_HAELA</name>